<dbReference type="EMBL" id="MU274908">
    <property type="protein sequence ID" value="KAI0090378.1"/>
    <property type="molecule type" value="Genomic_DNA"/>
</dbReference>
<protein>
    <submittedName>
        <fullName evidence="1">Uncharacterized protein</fullName>
    </submittedName>
</protein>
<name>A0ACB8U7T4_9APHY</name>
<gene>
    <name evidence="1" type="ORF">BDY19DRAFT_769437</name>
</gene>
<keyword evidence="2" id="KW-1185">Reference proteome</keyword>
<organism evidence="1 2">
    <name type="scientific">Irpex rosettiformis</name>
    <dbReference type="NCBI Taxonomy" id="378272"/>
    <lineage>
        <taxon>Eukaryota</taxon>
        <taxon>Fungi</taxon>
        <taxon>Dikarya</taxon>
        <taxon>Basidiomycota</taxon>
        <taxon>Agaricomycotina</taxon>
        <taxon>Agaricomycetes</taxon>
        <taxon>Polyporales</taxon>
        <taxon>Irpicaceae</taxon>
        <taxon>Irpex</taxon>
    </lineage>
</organism>
<accession>A0ACB8U7T4</accession>
<dbReference type="Proteomes" id="UP001055072">
    <property type="component" value="Unassembled WGS sequence"/>
</dbReference>
<reference evidence="1" key="1">
    <citation type="journal article" date="2021" name="Environ. Microbiol.">
        <title>Gene family expansions and transcriptome signatures uncover fungal adaptations to wood decay.</title>
        <authorList>
            <person name="Hage H."/>
            <person name="Miyauchi S."/>
            <person name="Viragh M."/>
            <person name="Drula E."/>
            <person name="Min B."/>
            <person name="Chaduli D."/>
            <person name="Navarro D."/>
            <person name="Favel A."/>
            <person name="Norest M."/>
            <person name="Lesage-Meessen L."/>
            <person name="Balint B."/>
            <person name="Merenyi Z."/>
            <person name="de Eugenio L."/>
            <person name="Morin E."/>
            <person name="Martinez A.T."/>
            <person name="Baldrian P."/>
            <person name="Stursova M."/>
            <person name="Martinez M.J."/>
            <person name="Novotny C."/>
            <person name="Magnuson J.K."/>
            <person name="Spatafora J.W."/>
            <person name="Maurice S."/>
            <person name="Pangilinan J."/>
            <person name="Andreopoulos W."/>
            <person name="LaButti K."/>
            <person name="Hundley H."/>
            <person name="Na H."/>
            <person name="Kuo A."/>
            <person name="Barry K."/>
            <person name="Lipzen A."/>
            <person name="Henrissat B."/>
            <person name="Riley R."/>
            <person name="Ahrendt S."/>
            <person name="Nagy L.G."/>
            <person name="Grigoriev I.V."/>
            <person name="Martin F."/>
            <person name="Rosso M.N."/>
        </authorList>
    </citation>
    <scope>NUCLEOTIDE SEQUENCE</scope>
    <source>
        <strain evidence="1">CBS 384.51</strain>
    </source>
</reference>
<evidence type="ECO:0000313" key="1">
    <source>
        <dbReference type="EMBL" id="KAI0090378.1"/>
    </source>
</evidence>
<evidence type="ECO:0000313" key="2">
    <source>
        <dbReference type="Proteomes" id="UP001055072"/>
    </source>
</evidence>
<comment type="caution">
    <text evidence="1">The sequence shown here is derived from an EMBL/GenBank/DDBJ whole genome shotgun (WGS) entry which is preliminary data.</text>
</comment>
<proteinExistence type="predicted"/>
<sequence>MVAVSGLIKTLFASSAAKYTQEIDRLAAFGGLVGCDISSSGNRIDLGPINNAFQANFTPTFVGLAFGTQNYTCTKANNFTNVGAVAQLFDVSCLVNASFFNEVQIPLFNAWNTFPMLTIQDFINFFHESNPPEVLAQHYFVPNPVTGQGLSPKWDFRSSGNPKFVGADQAVFVGQGVGNVPAPNRTTDIAWLNVANIGRDKGGQIADQVLRTNTIGGQPPSTCTFGQSPDIVVKYSSFYWFFGGKLGGPSNVTHS</sequence>